<dbReference type="InterPro" id="IPR027417">
    <property type="entry name" value="P-loop_NTPase"/>
</dbReference>
<dbReference type="PANTHER" id="PTHR32114">
    <property type="entry name" value="ABC TRANSPORTER ABCH.3"/>
    <property type="match status" value="1"/>
</dbReference>
<dbReference type="Proteomes" id="UP001232493">
    <property type="component" value="Chromosome"/>
</dbReference>
<keyword evidence="4" id="KW-1185">Reference proteome</keyword>
<dbReference type="PANTHER" id="PTHR32114:SF2">
    <property type="entry name" value="ABC TRANSPORTER ABCH.3"/>
    <property type="match status" value="1"/>
</dbReference>
<gene>
    <name evidence="3" type="ORF">JRV97_11520</name>
</gene>
<organism evidence="3 4">
    <name type="scientific">Marinitoga aeolica</name>
    <dbReference type="NCBI Taxonomy" id="2809031"/>
    <lineage>
        <taxon>Bacteria</taxon>
        <taxon>Thermotogati</taxon>
        <taxon>Thermotogota</taxon>
        <taxon>Thermotogae</taxon>
        <taxon>Petrotogales</taxon>
        <taxon>Petrotogaceae</taxon>
        <taxon>Marinitoga</taxon>
    </lineage>
</organism>
<protein>
    <submittedName>
        <fullName evidence="3">AAA family ATPase</fullName>
    </submittedName>
</protein>
<reference evidence="3 4" key="1">
    <citation type="submission" date="2021-02" db="EMBL/GenBank/DDBJ databases">
        <title>Characterization of Marinitoga sp. nov. str. BP5-C20A.</title>
        <authorList>
            <person name="Erauso G."/>
            <person name="Postec A."/>
        </authorList>
    </citation>
    <scope>NUCLEOTIDE SEQUENCE [LARGE SCALE GENOMIC DNA]</scope>
    <source>
        <strain evidence="3 4">BP5-C20A</strain>
    </source>
</reference>
<evidence type="ECO:0000256" key="1">
    <source>
        <dbReference type="SAM" id="Coils"/>
    </source>
</evidence>
<feature type="coiled-coil region" evidence="1">
    <location>
        <begin position="338"/>
        <end position="372"/>
    </location>
</feature>
<feature type="domain" description="Rad50/SbcC-type AAA" evidence="2">
    <location>
        <begin position="5"/>
        <end position="273"/>
    </location>
</feature>
<feature type="coiled-coil region" evidence="1">
    <location>
        <begin position="397"/>
        <end position="472"/>
    </location>
</feature>
<feature type="coiled-coil region" evidence="1">
    <location>
        <begin position="193"/>
        <end position="286"/>
    </location>
</feature>
<dbReference type="EMBL" id="CP069362">
    <property type="protein sequence ID" value="WGS64966.1"/>
    <property type="molecule type" value="Genomic_DNA"/>
</dbReference>
<sequence length="932" mass="109189">MKINKIKLKNYRNHKDTTIEFESGINLLLGKNGAGKSSIFEALGIALFDVEPRDNNLKNAVTKEEKTATITVEFTGNDFVDYIVERKIGSQSRHILKELNGTVISERKTNVLEKIGELAGINGKNTKDIFKNVISAYQNDLVNIFNLTPSLRNELFNKIFDTEIYKKIYDSLLNVENEYNKRILADNEKINLLSEQLKNYINLEENIDYFKNEISYMEKEKSSLESKKEKIENERKIVQKNIEELKIIKSELKTENEKLEILTKNKEKLEKEILESQSAKEILMKSEKGYNEYIKREFELNELYLTERNLRLKEKQLKKIQDDISSNINKQKVLEVEIKNISEKIEEMGKTLNELKEENLQLNDILDKKNIELSKVLSKEKEIINEINKFEKDYEIYRDIKRTLMDIENQLIEEKNLKKIIEDNNIDLENVQKSLEEINEKIYEKKELESKLSELNINLENLKKSKEQLQDGMCPILNEKCMNLEEKGGSTNYFDLNILKIQKDIDKINNKIISLGDLDKIKVKLEKEINEKKVKIETAKNKLTEIEKKKIMKEELLLRKNAIEKIYNNLSEKKDELDIDKNKIISLKSTIENEIKNIKNQIKKNKENISNIEKIINENTKLKELNLSKKESINKELENLYLKEKEFSNVLSEIDNIEKIISEKEKIKNSLKKEYEKYIKNKEIAGKLEKLQLELEKIEKEILTIQNNIIYLNEKLKNYEDIEILSIKLKNIEGEINNIYNEINKNSSKLSELKNELKNLKIQLNEKKEKEKQKNKLELNLKILEKKLKLVKDFRENIKSMGTNVSSNFTEIISSIATENYRKMTGKNETIKWESKNNYRVILKDSIKGEREFSILSGGEQVSVAISLRTALARFLSKANFYILDEPTVNLDDERKNMLAENLKNMLDEIGQAFIVTHDGTFSEMAENVIEL</sequence>
<dbReference type="InterPro" id="IPR038729">
    <property type="entry name" value="Rad50/SbcC_AAA"/>
</dbReference>
<proteinExistence type="predicted"/>
<name>A0ABY8PQS0_9BACT</name>
<evidence type="ECO:0000259" key="2">
    <source>
        <dbReference type="Pfam" id="PF13476"/>
    </source>
</evidence>
<keyword evidence="1" id="KW-0175">Coiled coil</keyword>
<dbReference type="Gene3D" id="3.40.50.300">
    <property type="entry name" value="P-loop containing nucleotide triphosphate hydrolases"/>
    <property type="match status" value="2"/>
</dbReference>
<feature type="coiled-coil region" evidence="1">
    <location>
        <begin position="654"/>
        <end position="794"/>
    </location>
</feature>
<evidence type="ECO:0000313" key="4">
    <source>
        <dbReference type="Proteomes" id="UP001232493"/>
    </source>
</evidence>
<accession>A0ABY8PQS0</accession>
<feature type="coiled-coil region" evidence="1">
    <location>
        <begin position="522"/>
        <end position="615"/>
    </location>
</feature>
<dbReference type="Pfam" id="PF13476">
    <property type="entry name" value="AAA_23"/>
    <property type="match status" value="1"/>
</dbReference>
<dbReference type="SUPFAM" id="SSF52540">
    <property type="entry name" value="P-loop containing nucleoside triphosphate hydrolases"/>
    <property type="match status" value="1"/>
</dbReference>
<evidence type="ECO:0000313" key="3">
    <source>
        <dbReference type="EMBL" id="WGS64966.1"/>
    </source>
</evidence>
<dbReference type="RefSeq" id="WP_280999020.1">
    <property type="nucleotide sequence ID" value="NZ_CP069362.1"/>
</dbReference>